<dbReference type="Gene3D" id="3.40.190.170">
    <property type="entry name" value="Bacterial extracellular solute-binding protein, family 7"/>
    <property type="match status" value="1"/>
</dbReference>
<keyword evidence="5" id="KW-0574">Periplasm</keyword>
<evidence type="ECO:0008006" key="9">
    <source>
        <dbReference type="Google" id="ProtNLM"/>
    </source>
</evidence>
<dbReference type="EMBL" id="JAAGAB010000003">
    <property type="protein sequence ID" value="NDV02426.1"/>
    <property type="molecule type" value="Genomic_DNA"/>
</dbReference>
<dbReference type="GO" id="GO:0042597">
    <property type="term" value="C:periplasmic space"/>
    <property type="evidence" value="ECO:0007669"/>
    <property type="project" value="UniProtKB-SubCell"/>
</dbReference>
<evidence type="ECO:0000256" key="4">
    <source>
        <dbReference type="ARBA" id="ARBA00022729"/>
    </source>
</evidence>
<feature type="chain" id="PRO_5025491544" description="TRAP-type C4-dicarboxylate transport system substrate-binding protein" evidence="6">
    <location>
        <begin position="25"/>
        <end position="344"/>
    </location>
</feature>
<sequence length="344" mass="36859">MSYHFKTALAATGLALTLGAPAHAQSTRVLVNCFFPPQHFVCTDVLGTWAQDVSAATEGRVQVAILPSNMAPPPEQLTSTRDGVFDAALQMNVFIANEVTGIQLGMLPFTGTADSRANSLALWSTYEEYFAEADEYEGVELLSVYVAPGADFYSLDGTPILSVQDLADKKMWAAAGLVAEELKDLGSPVVSGPAVQMTELIQRGVVDGFVGIPATDAQVFNVLPPAESITVTDRKISTPAFSFFINSDVWAEISPEDQEAIRALSGAAWAEKVGTIFTEVEAGVHEEIAGMMEVHEASPEFEQALIDAAQPYIDAWIEEASAKGIDGQAALDFYMAEIQRLTAE</sequence>
<evidence type="ECO:0000313" key="8">
    <source>
        <dbReference type="Proteomes" id="UP000474757"/>
    </source>
</evidence>
<dbReference type="PANTHER" id="PTHR33376">
    <property type="match status" value="1"/>
</dbReference>
<name>A0A6B2K6C7_9RHOB</name>
<organism evidence="7 8">
    <name type="scientific">Pseudoroseicyclus tamaricis</name>
    <dbReference type="NCBI Taxonomy" id="2705421"/>
    <lineage>
        <taxon>Bacteria</taxon>
        <taxon>Pseudomonadati</taxon>
        <taxon>Pseudomonadota</taxon>
        <taxon>Alphaproteobacteria</taxon>
        <taxon>Rhodobacterales</taxon>
        <taxon>Paracoccaceae</taxon>
        <taxon>Pseudoroseicyclus</taxon>
    </lineage>
</organism>
<dbReference type="Pfam" id="PF03480">
    <property type="entry name" value="DctP"/>
    <property type="match status" value="1"/>
</dbReference>
<accession>A0A6B2K6C7</accession>
<comment type="caution">
    <text evidence="7">The sequence shown here is derived from an EMBL/GenBank/DDBJ whole genome shotgun (WGS) entry which is preliminary data.</text>
</comment>
<reference evidence="7 8" key="1">
    <citation type="submission" date="2020-02" db="EMBL/GenBank/DDBJ databases">
        <title>Pseudoroseicyclus tamarix, sp. nov., isolated from offshore sediment of a Tamarix chinensis forest.</title>
        <authorList>
            <person name="Gai Y."/>
        </authorList>
    </citation>
    <scope>NUCLEOTIDE SEQUENCE [LARGE SCALE GENOMIC DNA]</scope>
    <source>
        <strain evidence="7 8">CLL3-39</strain>
    </source>
</reference>
<dbReference type="GO" id="GO:0055085">
    <property type="term" value="P:transmembrane transport"/>
    <property type="evidence" value="ECO:0007669"/>
    <property type="project" value="InterPro"/>
</dbReference>
<dbReference type="PANTHER" id="PTHR33376:SF7">
    <property type="entry name" value="C4-DICARBOXYLATE-BINDING PROTEIN DCTB"/>
    <property type="match status" value="1"/>
</dbReference>
<comment type="subcellular location">
    <subcellularLocation>
        <location evidence="1">Periplasm</location>
    </subcellularLocation>
</comment>
<evidence type="ECO:0000256" key="5">
    <source>
        <dbReference type="ARBA" id="ARBA00022764"/>
    </source>
</evidence>
<evidence type="ECO:0000256" key="6">
    <source>
        <dbReference type="SAM" id="SignalP"/>
    </source>
</evidence>
<comment type="similarity">
    <text evidence="2">Belongs to the bacterial solute-binding protein 7 family.</text>
</comment>
<evidence type="ECO:0000256" key="3">
    <source>
        <dbReference type="ARBA" id="ARBA00022448"/>
    </source>
</evidence>
<protein>
    <recommendedName>
        <fullName evidence="9">TRAP-type C4-dicarboxylate transport system substrate-binding protein</fullName>
    </recommendedName>
</protein>
<feature type="signal peptide" evidence="6">
    <location>
        <begin position="1"/>
        <end position="24"/>
    </location>
</feature>
<dbReference type="Proteomes" id="UP000474757">
    <property type="component" value="Unassembled WGS sequence"/>
</dbReference>
<dbReference type="RefSeq" id="WP_163895326.1">
    <property type="nucleotide sequence ID" value="NZ_JAAFYS010000003.1"/>
</dbReference>
<evidence type="ECO:0000313" key="7">
    <source>
        <dbReference type="EMBL" id="NDV02426.1"/>
    </source>
</evidence>
<dbReference type="AlphaFoldDB" id="A0A6B2K6C7"/>
<keyword evidence="8" id="KW-1185">Reference proteome</keyword>
<dbReference type="InterPro" id="IPR038404">
    <property type="entry name" value="TRAP_DctP_sf"/>
</dbReference>
<proteinExistence type="inferred from homology"/>
<gene>
    <name evidence="7" type="ORF">GZA08_15755</name>
</gene>
<evidence type="ECO:0000256" key="2">
    <source>
        <dbReference type="ARBA" id="ARBA00009023"/>
    </source>
</evidence>
<keyword evidence="4 6" id="KW-0732">Signal</keyword>
<keyword evidence="3" id="KW-0813">Transport</keyword>
<evidence type="ECO:0000256" key="1">
    <source>
        <dbReference type="ARBA" id="ARBA00004418"/>
    </source>
</evidence>
<dbReference type="InterPro" id="IPR018389">
    <property type="entry name" value="DctP_fam"/>
</dbReference>